<organism evidence="1 2">
    <name type="scientific">Listeria grayi DSM 20601</name>
    <dbReference type="NCBI Taxonomy" id="525367"/>
    <lineage>
        <taxon>Bacteria</taxon>
        <taxon>Bacillati</taxon>
        <taxon>Bacillota</taxon>
        <taxon>Bacilli</taxon>
        <taxon>Bacillales</taxon>
        <taxon>Listeriaceae</taxon>
        <taxon>Listeria</taxon>
    </lineage>
</organism>
<evidence type="ECO:0000313" key="2">
    <source>
        <dbReference type="Proteomes" id="UP000010119"/>
    </source>
</evidence>
<protein>
    <submittedName>
        <fullName evidence="1">Uncharacterized protein</fullName>
    </submittedName>
</protein>
<comment type="caution">
    <text evidence="1">The sequence shown here is derived from an EMBL/GenBank/DDBJ whole genome shotgun (WGS) entry which is preliminary data.</text>
</comment>
<dbReference type="EMBL" id="ACCR02000001">
    <property type="protein sequence ID" value="EFI85333.1"/>
    <property type="molecule type" value="Genomic_DNA"/>
</dbReference>
<dbReference type="HOGENOM" id="CLU_3063096_0_0_9"/>
<name>D7UU85_LISGR</name>
<dbReference type="RefSeq" id="WP_003756300.1">
    <property type="nucleotide sequence ID" value="NZ_GL538352.1"/>
</dbReference>
<dbReference type="Proteomes" id="UP000010119">
    <property type="component" value="Unassembled WGS sequence"/>
</dbReference>
<accession>D7UU85</accession>
<keyword evidence="2" id="KW-1185">Reference proteome</keyword>
<reference evidence="1" key="1">
    <citation type="submission" date="2010-06" db="EMBL/GenBank/DDBJ databases">
        <authorList>
            <person name="Muzny D."/>
            <person name="Qin X."/>
            <person name="Buhay C."/>
            <person name="Dugan-Rocha S."/>
            <person name="Ding Y."/>
            <person name="Chen G."/>
            <person name="Hawes A."/>
            <person name="Holder M."/>
            <person name="Jhangiani S."/>
            <person name="Johnson A."/>
            <person name="Khan Z."/>
            <person name="Li Z."/>
            <person name="Liu W."/>
            <person name="Liu X."/>
            <person name="Perez L."/>
            <person name="Shen H."/>
            <person name="Wang Q."/>
            <person name="Watt J."/>
            <person name="Xi L."/>
            <person name="Xin Y."/>
            <person name="Zhou J."/>
            <person name="Deng J."/>
            <person name="Jiang H."/>
            <person name="Liu Y."/>
            <person name="Qu J."/>
            <person name="Song X.-Z."/>
            <person name="Zhang L."/>
            <person name="Villasana D."/>
            <person name="Johnson A."/>
            <person name="Liu J."/>
            <person name="Liyanage D."/>
            <person name="Lorensuhewa L."/>
            <person name="Robinson T."/>
            <person name="Song A."/>
            <person name="Song B.-B."/>
            <person name="Dinh H."/>
            <person name="Thornton R."/>
            <person name="Coyle M."/>
            <person name="Francisco L."/>
            <person name="Jackson L."/>
            <person name="Javaid M."/>
            <person name="Korchina V."/>
            <person name="Kovar C."/>
            <person name="Mata R."/>
            <person name="Mathew T."/>
            <person name="Ngo R."/>
            <person name="Nguyen L."/>
            <person name="Nguyen N."/>
            <person name="Okwuonu G."/>
            <person name="Ongeri F."/>
            <person name="Pham C."/>
            <person name="Simmons D."/>
            <person name="Wilczek-Boney K."/>
            <person name="Hale W."/>
            <person name="Jakkamsetti A."/>
            <person name="Pham P."/>
            <person name="Ruth R."/>
            <person name="San Lucas F."/>
            <person name="Warren J."/>
            <person name="Zhang J."/>
            <person name="Zhao Z."/>
            <person name="Zhou C."/>
            <person name="Zhu D."/>
            <person name="Lee S."/>
            <person name="Bess C."/>
            <person name="Blankenburg K."/>
            <person name="Forbes L."/>
            <person name="Fu Q."/>
            <person name="Gubbala S."/>
            <person name="Hirani K."/>
            <person name="Jayaseelan J.C."/>
            <person name="Lara F."/>
            <person name="Munidasa M."/>
            <person name="Palculict T."/>
            <person name="Patil S."/>
            <person name="Pu L.-L."/>
            <person name="Saada N."/>
            <person name="Tang L."/>
            <person name="Weissenberger G."/>
            <person name="Zhu Y."/>
            <person name="Hemphill L."/>
            <person name="Shang Y."/>
            <person name="Youmans B."/>
            <person name="Ayvaz T."/>
            <person name="Ross M."/>
            <person name="Santibanez J."/>
            <person name="Aqrawi P."/>
            <person name="Gross S."/>
            <person name="Joshi V."/>
            <person name="Fowler G."/>
            <person name="Nazareth L."/>
            <person name="Reid J."/>
            <person name="Worley K."/>
            <person name="Petrosino J."/>
            <person name="Highlander S."/>
            <person name="Gibbs R."/>
        </authorList>
    </citation>
    <scope>NUCLEOTIDE SEQUENCE [LARGE SCALE GENOMIC DNA]</scope>
    <source>
        <strain evidence="1">DSM 20601</strain>
    </source>
</reference>
<gene>
    <name evidence="1" type="ORF">HMPREF0556_10060</name>
</gene>
<dbReference type="STRING" id="525367.HMPREF0556_10060"/>
<sequence>MFLVITAFLIVSLIISAVTSHRETKKRKITYYINMPILIFWGIEWIDKLIELF</sequence>
<evidence type="ECO:0000313" key="1">
    <source>
        <dbReference type="EMBL" id="EFI85333.1"/>
    </source>
</evidence>
<proteinExistence type="predicted"/>
<dbReference type="AlphaFoldDB" id="D7UU85"/>